<dbReference type="Gene3D" id="1.20.140.160">
    <property type="match status" value="1"/>
</dbReference>
<keyword evidence="3 5" id="KW-0238">DNA-binding</keyword>
<dbReference type="InterPro" id="IPR013324">
    <property type="entry name" value="RNA_pol_sigma_r3/r4-like"/>
</dbReference>
<dbReference type="PROSITE" id="PS00715">
    <property type="entry name" value="SIGMA70_1"/>
    <property type="match status" value="1"/>
</dbReference>
<evidence type="ECO:0000259" key="6">
    <source>
        <dbReference type="PROSITE" id="PS00715"/>
    </source>
</evidence>
<feature type="non-terminal residue" evidence="8">
    <location>
        <position position="1"/>
    </location>
</feature>
<evidence type="ECO:0000256" key="1">
    <source>
        <dbReference type="ARBA" id="ARBA00023015"/>
    </source>
</evidence>
<dbReference type="InterPro" id="IPR013325">
    <property type="entry name" value="RNA_pol_sigma_r2"/>
</dbReference>
<evidence type="ECO:0000256" key="3">
    <source>
        <dbReference type="ARBA" id="ARBA00023125"/>
    </source>
</evidence>
<evidence type="ECO:0000259" key="7">
    <source>
        <dbReference type="PROSITE" id="PS00716"/>
    </source>
</evidence>
<dbReference type="Pfam" id="PF04539">
    <property type="entry name" value="Sigma70_r3"/>
    <property type="match status" value="1"/>
</dbReference>
<evidence type="ECO:0000313" key="8">
    <source>
        <dbReference type="EMBL" id="HIT16820.1"/>
    </source>
</evidence>
<evidence type="ECO:0000256" key="2">
    <source>
        <dbReference type="ARBA" id="ARBA00023082"/>
    </source>
</evidence>
<name>A0A9D1G7J1_9FIRM</name>
<dbReference type="Pfam" id="PF04542">
    <property type="entry name" value="Sigma70_r2"/>
    <property type="match status" value="1"/>
</dbReference>
<evidence type="ECO:0000256" key="5">
    <source>
        <dbReference type="RuleBase" id="RU362124"/>
    </source>
</evidence>
<keyword evidence="1 5" id="KW-0805">Transcription regulation</keyword>
<comment type="function">
    <text evidence="5">Sigma factors are initiation factors that promote the attachment of RNA polymerase to specific initiation sites and are then released.</text>
</comment>
<dbReference type="InterPro" id="IPR007627">
    <property type="entry name" value="RNA_pol_sigma70_r2"/>
</dbReference>
<keyword evidence="2 5" id="KW-0731">Sigma factor</keyword>
<feature type="domain" description="RNA polymerase sigma-70" evidence="7">
    <location>
        <begin position="199"/>
        <end position="225"/>
    </location>
</feature>
<reference evidence="8" key="1">
    <citation type="submission" date="2020-10" db="EMBL/GenBank/DDBJ databases">
        <authorList>
            <person name="Gilroy R."/>
        </authorList>
    </citation>
    <scope>NUCLEOTIDE SEQUENCE</scope>
    <source>
        <strain evidence="8">14508</strain>
    </source>
</reference>
<dbReference type="PROSITE" id="PS00716">
    <property type="entry name" value="SIGMA70_2"/>
    <property type="match status" value="1"/>
</dbReference>
<dbReference type="InterPro" id="IPR007624">
    <property type="entry name" value="RNA_pol_sigma70_r3"/>
</dbReference>
<dbReference type="SUPFAM" id="SSF88946">
    <property type="entry name" value="Sigma2 domain of RNA polymerase sigma factors"/>
    <property type="match status" value="1"/>
</dbReference>
<dbReference type="InterPro" id="IPR000943">
    <property type="entry name" value="RNA_pol_sigma70"/>
</dbReference>
<evidence type="ECO:0000313" key="9">
    <source>
        <dbReference type="Proteomes" id="UP000886893"/>
    </source>
</evidence>
<evidence type="ECO:0000256" key="4">
    <source>
        <dbReference type="ARBA" id="ARBA00023163"/>
    </source>
</evidence>
<reference evidence="8" key="2">
    <citation type="journal article" date="2021" name="PeerJ">
        <title>Extensive microbial diversity within the chicken gut microbiome revealed by metagenomics and culture.</title>
        <authorList>
            <person name="Gilroy R."/>
            <person name="Ravi A."/>
            <person name="Getino M."/>
            <person name="Pursley I."/>
            <person name="Horton D.L."/>
            <person name="Alikhan N.F."/>
            <person name="Baker D."/>
            <person name="Gharbi K."/>
            <person name="Hall N."/>
            <person name="Watson M."/>
            <person name="Adriaenssens E.M."/>
            <person name="Foster-Nyarko E."/>
            <person name="Jarju S."/>
            <person name="Secka A."/>
            <person name="Antonio M."/>
            <person name="Oren A."/>
            <person name="Chaudhuri R.R."/>
            <person name="La Ragione R."/>
            <person name="Hildebrand F."/>
            <person name="Pallen M.J."/>
        </authorList>
    </citation>
    <scope>NUCLEOTIDE SEQUENCE</scope>
    <source>
        <strain evidence="8">14508</strain>
    </source>
</reference>
<accession>A0A9D1G7J1</accession>
<sequence length="229" mass="26152">EYKNGNTQAKEKLVMGNLKLVLSVLKKCNIPSRIDINDVFQIGCIGLIKAIDNFNLEMDVSFSTYAIPMILGEIKRYLRDSTPLKISRQIKDVAYKVLKCKEAYLAQYSKEPSVEELANLLHLEEKEIFEAMNSINTVVSIFDPIYSENGESISIIDQLSDDVNYSDKIANYATLKEGIQQLSHLQKKIIQKRYYDGLTQFEIANELSISQAQVSRLEKSAIQELKKRF</sequence>
<dbReference type="Pfam" id="PF04545">
    <property type="entry name" value="Sigma70_r4"/>
    <property type="match status" value="1"/>
</dbReference>
<keyword evidence="4 5" id="KW-0804">Transcription</keyword>
<dbReference type="NCBIfam" id="TIGR02937">
    <property type="entry name" value="sigma70-ECF"/>
    <property type="match status" value="1"/>
</dbReference>
<dbReference type="EMBL" id="DVKI01000009">
    <property type="protein sequence ID" value="HIT16820.1"/>
    <property type="molecule type" value="Genomic_DNA"/>
</dbReference>
<feature type="domain" description="RNA polymerase sigma-70" evidence="6">
    <location>
        <begin position="38"/>
        <end position="51"/>
    </location>
</feature>
<dbReference type="CDD" id="cd06171">
    <property type="entry name" value="Sigma70_r4"/>
    <property type="match status" value="1"/>
</dbReference>
<gene>
    <name evidence="8" type="ORF">IAD04_00345</name>
</gene>
<comment type="similarity">
    <text evidence="5">Belongs to the sigma-70 factor family.</text>
</comment>
<dbReference type="PRINTS" id="PR00046">
    <property type="entry name" value="SIGMA70FCT"/>
</dbReference>
<dbReference type="AlphaFoldDB" id="A0A9D1G7J1"/>
<dbReference type="GO" id="GO:0003677">
    <property type="term" value="F:DNA binding"/>
    <property type="evidence" value="ECO:0007669"/>
    <property type="project" value="UniProtKB-KW"/>
</dbReference>
<dbReference type="Gene3D" id="1.20.120.1810">
    <property type="match status" value="1"/>
</dbReference>
<dbReference type="GO" id="GO:0006352">
    <property type="term" value="P:DNA-templated transcription initiation"/>
    <property type="evidence" value="ECO:0007669"/>
    <property type="project" value="InterPro"/>
</dbReference>
<dbReference type="PANTHER" id="PTHR30385:SF4">
    <property type="entry name" value="RNA POLYMERASE SIGMA-E FACTOR"/>
    <property type="match status" value="1"/>
</dbReference>
<dbReference type="InterPro" id="IPR007630">
    <property type="entry name" value="RNA_pol_sigma70_r4"/>
</dbReference>
<proteinExistence type="inferred from homology"/>
<organism evidence="8 9">
    <name type="scientific">Candidatus Caccosoma faecigallinarum</name>
    <dbReference type="NCBI Taxonomy" id="2840720"/>
    <lineage>
        <taxon>Bacteria</taxon>
        <taxon>Bacillati</taxon>
        <taxon>Bacillota</taxon>
        <taxon>Bacillota incertae sedis</taxon>
        <taxon>Candidatus Caccosoma</taxon>
    </lineage>
</organism>
<dbReference type="SUPFAM" id="SSF88659">
    <property type="entry name" value="Sigma3 and sigma4 domains of RNA polymerase sigma factors"/>
    <property type="match status" value="2"/>
</dbReference>
<dbReference type="GO" id="GO:0016987">
    <property type="term" value="F:sigma factor activity"/>
    <property type="evidence" value="ECO:0007669"/>
    <property type="project" value="UniProtKB-KW"/>
</dbReference>
<dbReference type="Proteomes" id="UP000886893">
    <property type="component" value="Unassembled WGS sequence"/>
</dbReference>
<dbReference type="PANTHER" id="PTHR30385">
    <property type="entry name" value="SIGMA FACTOR F FLAGELLAR"/>
    <property type="match status" value="1"/>
</dbReference>
<comment type="caution">
    <text evidence="8">The sequence shown here is derived from an EMBL/GenBank/DDBJ whole genome shotgun (WGS) entry which is preliminary data.</text>
</comment>
<dbReference type="InterPro" id="IPR014284">
    <property type="entry name" value="RNA_pol_sigma-70_dom"/>
</dbReference>
<protein>
    <recommendedName>
        <fullName evidence="5">RNA polymerase sigma factor</fullName>
    </recommendedName>
</protein>